<dbReference type="GO" id="GO:0016757">
    <property type="term" value="F:glycosyltransferase activity"/>
    <property type="evidence" value="ECO:0007669"/>
    <property type="project" value="UniProtKB-KW"/>
</dbReference>
<feature type="domain" description="Glycosyltransferase 2-like" evidence="4">
    <location>
        <begin position="84"/>
        <end position="222"/>
    </location>
</feature>
<evidence type="ECO:0000313" key="6">
    <source>
        <dbReference type="EMBL" id="RAP03685.1"/>
    </source>
</evidence>
<evidence type="ECO:0000259" key="4">
    <source>
        <dbReference type="Pfam" id="PF00535"/>
    </source>
</evidence>
<sequence>MEVIILKIPHIFDEDIERIRELRNEVSDSKNIFKDKVSSVLKSSIKNKKVLSKQERKEVSLKILNDNKSHEIPLNKKLPLVSIIIKATHKNYLLNLLNTFSTLDTYYSNYELIIIHNMKDDLLKYIDNKKDVILVSCEDKSLTQAENEASHKSKGEYLLFIDDDTIPFDGFLNHMVNTMLTKENVGVVGSRLIYPELKLNRTKSYKVAHEGIYFREKNNLIETYNKNDGRRYYTADEEECEVIATSSVAFLVKKSVLMGVGGFNENYVEFYEVIDLCLRLHKKDYKNYYNPKVMLYHFCLENHDVDVFERDKKIFINTWNKYILHNLLKDKLYANYLFSDKALTVALVVTQSVCETTAGDFFTAITLAHNLKDFGWNIKFLSQHPSKYERNWYHLDDDIDVVISLLDRYNLRKIESNRKSLIKVAWIRNWFERWMKLSYLDDYNIILSSSKKACGVIGEKIDRKVYFYPLATDSTIFNEKLQPNNEYICDYCFTGSYWKSDREIISALCPDNIDYTFNLYGANWDKIPSLKKYHKGFIKYDDIPQVYASTKIVLDDANHVTRGWGSVNSRVFDAFASGCLVLTNGTMGNTDLFNGMIPEYHSKEELQDKINYYMKHTHEKEKIVQEIQEIILEKHTYKHRATKLKSLLNFYIHKYTD</sequence>
<dbReference type="PANTHER" id="PTHR43179:SF12">
    <property type="entry name" value="GALACTOFURANOSYLTRANSFERASE GLFT2"/>
    <property type="match status" value="1"/>
</dbReference>
<dbReference type="InterPro" id="IPR029044">
    <property type="entry name" value="Nucleotide-diphossugar_trans"/>
</dbReference>
<gene>
    <name evidence="6" type="ORF">CA615_01025</name>
</gene>
<evidence type="ECO:0000259" key="5">
    <source>
        <dbReference type="Pfam" id="PF13524"/>
    </source>
</evidence>
<dbReference type="Pfam" id="PF00535">
    <property type="entry name" value="Glycos_transf_2"/>
    <property type="match status" value="1"/>
</dbReference>
<keyword evidence="3" id="KW-0808">Transferase</keyword>
<dbReference type="Proteomes" id="UP000248557">
    <property type="component" value="Unassembled WGS sequence"/>
</dbReference>
<accession>A0A328Q674</accession>
<dbReference type="InterPro" id="IPR001173">
    <property type="entry name" value="Glyco_trans_2-like"/>
</dbReference>
<dbReference type="Pfam" id="PF13524">
    <property type="entry name" value="Glyco_trans_1_2"/>
    <property type="match status" value="1"/>
</dbReference>
<dbReference type="PANTHER" id="PTHR43179">
    <property type="entry name" value="RHAMNOSYLTRANSFERASE WBBL"/>
    <property type="match status" value="1"/>
</dbReference>
<feature type="domain" description="Spore protein YkvP/CgeB glycosyl transferase-like" evidence="5">
    <location>
        <begin position="503"/>
        <end position="644"/>
    </location>
</feature>
<comment type="caution">
    <text evidence="6">The sequence shown here is derived from an EMBL/GenBank/DDBJ whole genome shotgun (WGS) entry which is preliminary data.</text>
</comment>
<dbReference type="AlphaFoldDB" id="A0A328Q674"/>
<dbReference type="SUPFAM" id="SSF53448">
    <property type="entry name" value="Nucleotide-diphospho-sugar transferases"/>
    <property type="match status" value="1"/>
</dbReference>
<dbReference type="SUPFAM" id="SSF53756">
    <property type="entry name" value="UDP-Glycosyltransferase/glycogen phosphorylase"/>
    <property type="match status" value="1"/>
</dbReference>
<dbReference type="Gene3D" id="3.90.550.10">
    <property type="entry name" value="Spore Coat Polysaccharide Biosynthesis Protein SpsA, Chain A"/>
    <property type="match status" value="1"/>
</dbReference>
<evidence type="ECO:0000256" key="3">
    <source>
        <dbReference type="ARBA" id="ARBA00022679"/>
    </source>
</evidence>
<comment type="similarity">
    <text evidence="1">Belongs to the glycosyltransferase 2 family.</text>
</comment>
<proteinExistence type="inferred from homology"/>
<evidence type="ECO:0000256" key="1">
    <source>
        <dbReference type="ARBA" id="ARBA00006739"/>
    </source>
</evidence>
<evidence type="ECO:0000256" key="2">
    <source>
        <dbReference type="ARBA" id="ARBA00022676"/>
    </source>
</evidence>
<keyword evidence="2" id="KW-0328">Glycosyltransferase</keyword>
<dbReference type="EMBL" id="NGJK01000012">
    <property type="protein sequence ID" value="RAP03685.1"/>
    <property type="molecule type" value="Genomic_DNA"/>
</dbReference>
<dbReference type="Gene3D" id="3.40.50.2000">
    <property type="entry name" value="Glycogen Phosphorylase B"/>
    <property type="match status" value="1"/>
</dbReference>
<name>A0A328Q674_9EURY</name>
<dbReference type="InterPro" id="IPR055259">
    <property type="entry name" value="YkvP/CgeB_Glyco_trans-like"/>
</dbReference>
<organism evidence="6 7">
    <name type="scientific">Methanosphaera stadtmanae</name>
    <dbReference type="NCBI Taxonomy" id="2317"/>
    <lineage>
        <taxon>Archaea</taxon>
        <taxon>Methanobacteriati</taxon>
        <taxon>Methanobacteriota</taxon>
        <taxon>Methanomada group</taxon>
        <taxon>Methanobacteria</taxon>
        <taxon>Methanobacteriales</taxon>
        <taxon>Methanobacteriaceae</taxon>
        <taxon>Methanosphaera</taxon>
    </lineage>
</organism>
<reference evidence="6 7" key="1">
    <citation type="submission" date="2017-05" db="EMBL/GenBank/DDBJ databases">
        <title>Host range expansion of the Methanosphaera genus to humans and monogastric animals involves recent and extensive reduction in genome content.</title>
        <authorList>
            <person name="Hoedt E.C."/>
            <person name="Volmer J.G."/>
            <person name="Parks D.H."/>
            <person name="Rosewarne C.P."/>
            <person name="Denman S.E."/>
            <person name="Mcsweeney C.S."/>
            <person name="O Cuiv P."/>
            <person name="Hugenholtz P."/>
            <person name="Tyson G.W."/>
            <person name="Morrison M."/>
        </authorList>
    </citation>
    <scope>NUCLEOTIDE SEQUENCE [LARGE SCALE GENOMIC DNA]</scope>
    <source>
        <strain evidence="6 7">PA5</strain>
    </source>
</reference>
<protein>
    <submittedName>
        <fullName evidence="6">Uncharacterized protein</fullName>
    </submittedName>
</protein>
<evidence type="ECO:0000313" key="7">
    <source>
        <dbReference type="Proteomes" id="UP000248557"/>
    </source>
</evidence>